<sequence length="462" mass="48578">MGWLGEDQGTSMIWRLLTILLLLAASTLAIDRAVWNTAGGPVEKHDGCPYAMSTKIVVTGDSLIFVFAQADVGSDHNCIYAVGANATFTATGGWDQGETGRFFWVGGYEDTVYAFLGNGSSHPARIYKLHAGSLVATDTLTGITLSFGIGQVATDGTNWVAITRSNSTNYYSAILTLSGARIAGATAWTLVDSVATSVLTQHRFPTAPVDGGLLAYNAELNEAHLIEADGTTNEDALTSVFGQLKQAATAIPGGAVTFHEIALTPVDPAGAGDTVLAVMVDSTNNQVKLYTMFADTSAGTIALTDSVVVSTVGPMTNVNDSLGWRTPTVTMAGDGFIVFYRDWADTTAMTTVRMSYHVGTDWTDLSTLGSRVTLATDSASSTIGEVMAPQTAVAHNDTDSVYAYVFWQRWDGGSNLYATYEAIGKPTVAAPAAAGPVDYVHSIEGAREVHSIEGASLVHGPR</sequence>
<reference evidence="1" key="1">
    <citation type="journal article" date="2015" name="Nature">
        <title>Complex archaea that bridge the gap between prokaryotes and eukaryotes.</title>
        <authorList>
            <person name="Spang A."/>
            <person name="Saw J.H."/>
            <person name="Jorgensen S.L."/>
            <person name="Zaremba-Niedzwiedzka K."/>
            <person name="Martijn J."/>
            <person name="Lind A.E."/>
            <person name="van Eijk R."/>
            <person name="Schleper C."/>
            <person name="Guy L."/>
            <person name="Ettema T.J."/>
        </authorList>
    </citation>
    <scope>NUCLEOTIDE SEQUENCE</scope>
</reference>
<evidence type="ECO:0000313" key="1">
    <source>
        <dbReference type="EMBL" id="KKM98066.1"/>
    </source>
</evidence>
<dbReference type="EMBL" id="LAZR01005671">
    <property type="protein sequence ID" value="KKM98066.1"/>
    <property type="molecule type" value="Genomic_DNA"/>
</dbReference>
<proteinExistence type="predicted"/>
<dbReference type="AlphaFoldDB" id="A0A0F9MFE3"/>
<name>A0A0F9MFE3_9ZZZZ</name>
<gene>
    <name evidence="1" type="ORF">LCGC14_1161730</name>
</gene>
<accession>A0A0F9MFE3</accession>
<protein>
    <submittedName>
        <fullName evidence="1">Uncharacterized protein</fullName>
    </submittedName>
</protein>
<organism evidence="1">
    <name type="scientific">marine sediment metagenome</name>
    <dbReference type="NCBI Taxonomy" id="412755"/>
    <lineage>
        <taxon>unclassified sequences</taxon>
        <taxon>metagenomes</taxon>
        <taxon>ecological metagenomes</taxon>
    </lineage>
</organism>
<comment type="caution">
    <text evidence="1">The sequence shown here is derived from an EMBL/GenBank/DDBJ whole genome shotgun (WGS) entry which is preliminary data.</text>
</comment>